<dbReference type="CDD" id="cd04762">
    <property type="entry name" value="HTH_MerR-trunc"/>
    <property type="match status" value="1"/>
</dbReference>
<dbReference type="Proteomes" id="UP000885664">
    <property type="component" value="Unassembled WGS sequence"/>
</dbReference>
<dbReference type="AlphaFoldDB" id="A0A7C2YSV7"/>
<sequence length="44" mass="5102">MSERLLRPKEVCELLGVSYATLRRWIKEGRVKAVQTIGGKYRIP</sequence>
<protein>
    <submittedName>
        <fullName evidence="2">Helix-turn-helix domain-containing protein</fullName>
    </submittedName>
</protein>
<proteinExistence type="predicted"/>
<comment type="caution">
    <text evidence="2">The sequence shown here is derived from an EMBL/GenBank/DDBJ whole genome shotgun (WGS) entry which is preliminary data.</text>
</comment>
<reference evidence="2" key="1">
    <citation type="journal article" date="2020" name="mSystems">
        <title>Genome- and Community-Level Interaction Insights into Carbon Utilization and Element Cycling Functions of Hydrothermarchaeota in Hydrothermal Sediment.</title>
        <authorList>
            <person name="Zhou Z."/>
            <person name="Liu Y."/>
            <person name="Xu W."/>
            <person name="Pan J."/>
            <person name="Luo Z.H."/>
            <person name="Li M."/>
        </authorList>
    </citation>
    <scope>NUCLEOTIDE SEQUENCE [LARGE SCALE GENOMIC DNA]</scope>
    <source>
        <strain evidence="2">SpSt-1259</strain>
    </source>
</reference>
<evidence type="ECO:0000259" key="1">
    <source>
        <dbReference type="Pfam" id="PF12728"/>
    </source>
</evidence>
<dbReference type="Gene3D" id="1.10.1660.10">
    <property type="match status" value="1"/>
</dbReference>
<dbReference type="SUPFAM" id="SSF46955">
    <property type="entry name" value="Putative DNA-binding domain"/>
    <property type="match status" value="1"/>
</dbReference>
<feature type="domain" description="Helix-turn-helix" evidence="1">
    <location>
        <begin position="5"/>
        <end position="44"/>
    </location>
</feature>
<dbReference type="GO" id="GO:0003677">
    <property type="term" value="F:DNA binding"/>
    <property type="evidence" value="ECO:0007669"/>
    <property type="project" value="InterPro"/>
</dbReference>
<dbReference type="NCBIfam" id="TIGR01764">
    <property type="entry name" value="excise"/>
    <property type="match status" value="1"/>
</dbReference>
<dbReference type="Pfam" id="PF12728">
    <property type="entry name" value="HTH_17"/>
    <property type="match status" value="1"/>
</dbReference>
<evidence type="ECO:0000313" key="2">
    <source>
        <dbReference type="EMBL" id="HEU97378.1"/>
    </source>
</evidence>
<dbReference type="InterPro" id="IPR009061">
    <property type="entry name" value="DNA-bd_dom_put_sf"/>
</dbReference>
<accession>A0A7C2YSV7</accession>
<organism evidence="2">
    <name type="scientific">Fervidicoccus fontis</name>
    <dbReference type="NCBI Taxonomy" id="683846"/>
    <lineage>
        <taxon>Archaea</taxon>
        <taxon>Thermoproteota</taxon>
        <taxon>Thermoprotei</taxon>
        <taxon>Fervidicoccales</taxon>
        <taxon>Fervidicoccaceae</taxon>
        <taxon>Fervidicoccus</taxon>
    </lineage>
</organism>
<name>A0A7C2YSV7_9CREN</name>
<dbReference type="InterPro" id="IPR010093">
    <property type="entry name" value="SinI_DNA-bd"/>
</dbReference>
<dbReference type="EMBL" id="DSFE01000021">
    <property type="protein sequence ID" value="HEU97378.1"/>
    <property type="molecule type" value="Genomic_DNA"/>
</dbReference>
<gene>
    <name evidence="2" type="ORF">ENO36_00780</name>
</gene>
<feature type="non-terminal residue" evidence="2">
    <location>
        <position position="44"/>
    </location>
</feature>
<dbReference type="InterPro" id="IPR041657">
    <property type="entry name" value="HTH_17"/>
</dbReference>